<dbReference type="PANTHER" id="PTHR11863">
    <property type="entry name" value="STEROL DESATURASE"/>
    <property type="match status" value="1"/>
</dbReference>
<feature type="domain" description="Fatty acid hydroxylase" evidence="6">
    <location>
        <begin position="131"/>
        <end position="262"/>
    </location>
</feature>
<keyword evidence="4 5" id="KW-0472">Membrane</keyword>
<dbReference type="KEGG" id="ipu:108255855"/>
<dbReference type="CTD" id="100005337"/>
<dbReference type="OrthoDB" id="1658724at2759"/>
<feature type="transmembrane region" description="Helical" evidence="5">
    <location>
        <begin position="112"/>
        <end position="136"/>
    </location>
</feature>
<evidence type="ECO:0000313" key="7">
    <source>
        <dbReference type="Proteomes" id="UP000221080"/>
    </source>
</evidence>
<keyword evidence="2 5" id="KW-0812">Transmembrane</keyword>
<sequence>MLYGVVSPTACGAPLLQPVWDEIRERSGERATPLWSACLAFSVHVLLSALFLGLDVLGPRVPWISRYRIHGKPVSLRRWFRCLVRISWKYALCILPVSAWIGYAGFAQHERAAAAAAAAPSLLVACSECFSCLLVFDTTFFFVHYTVHRNPWLFKVFHQSHHMNVHPFALAAQDSSIIELVSQQVLAMFSIVVVGCHPVSQILFHLLNIWLAVEDHCGYDFPWALHRILPCFGGAPFHQAHHQHITGNYAPYFTHWDLIFGTAIHT</sequence>
<organism evidence="7 8">
    <name type="scientific">Ictalurus punctatus</name>
    <name type="common">Channel catfish</name>
    <name type="synonym">Silurus punctatus</name>
    <dbReference type="NCBI Taxonomy" id="7998"/>
    <lineage>
        <taxon>Eukaryota</taxon>
        <taxon>Metazoa</taxon>
        <taxon>Chordata</taxon>
        <taxon>Craniata</taxon>
        <taxon>Vertebrata</taxon>
        <taxon>Euteleostomi</taxon>
        <taxon>Actinopterygii</taxon>
        <taxon>Neopterygii</taxon>
        <taxon>Teleostei</taxon>
        <taxon>Ostariophysi</taxon>
        <taxon>Siluriformes</taxon>
        <taxon>Ictaluridae</taxon>
        <taxon>Ictalurus</taxon>
    </lineage>
</organism>
<dbReference type="GO" id="GO:0005506">
    <property type="term" value="F:iron ion binding"/>
    <property type="evidence" value="ECO:0007669"/>
    <property type="project" value="InterPro"/>
</dbReference>
<dbReference type="InterPro" id="IPR050307">
    <property type="entry name" value="Sterol_Desaturase_Related"/>
</dbReference>
<evidence type="ECO:0000256" key="4">
    <source>
        <dbReference type="ARBA" id="ARBA00023136"/>
    </source>
</evidence>
<comment type="subcellular location">
    <subcellularLocation>
        <location evidence="1">Membrane</location>
    </subcellularLocation>
</comment>
<evidence type="ECO:0000259" key="6">
    <source>
        <dbReference type="Pfam" id="PF04116"/>
    </source>
</evidence>
<evidence type="ECO:0000256" key="5">
    <source>
        <dbReference type="SAM" id="Phobius"/>
    </source>
</evidence>
<dbReference type="InterPro" id="IPR006694">
    <property type="entry name" value="Fatty_acid_hydroxylase"/>
</dbReference>
<evidence type="ECO:0000256" key="1">
    <source>
        <dbReference type="ARBA" id="ARBA00004370"/>
    </source>
</evidence>
<evidence type="ECO:0000256" key="2">
    <source>
        <dbReference type="ARBA" id="ARBA00022692"/>
    </source>
</evidence>
<dbReference type="STRING" id="7998.ENSIPUP00000024543"/>
<dbReference type="OMA" id="ELAPSCW"/>
<dbReference type="Proteomes" id="UP000221080">
    <property type="component" value="Chromosome 22"/>
</dbReference>
<evidence type="ECO:0000256" key="3">
    <source>
        <dbReference type="ARBA" id="ARBA00022989"/>
    </source>
</evidence>
<reference evidence="8" key="2">
    <citation type="submission" date="2025-08" db="UniProtKB">
        <authorList>
            <consortium name="RefSeq"/>
        </authorList>
    </citation>
    <scope>IDENTIFICATION</scope>
    <source>
        <tissue evidence="8">Blood</tissue>
    </source>
</reference>
<dbReference type="AlphaFoldDB" id="A0A2D0PQD5"/>
<proteinExistence type="predicted"/>
<feature type="transmembrane region" description="Helical" evidence="5">
    <location>
        <begin position="34"/>
        <end position="58"/>
    </location>
</feature>
<name>A0A2D0PQD5_ICTPU</name>
<keyword evidence="3 5" id="KW-1133">Transmembrane helix</keyword>
<dbReference type="Pfam" id="PF04116">
    <property type="entry name" value="FA_hydroxylase"/>
    <property type="match status" value="1"/>
</dbReference>
<reference evidence="7" key="1">
    <citation type="journal article" date="2016" name="Nat. Commun.">
        <title>The channel catfish genome sequence provides insights into the evolution of scale formation in teleosts.</title>
        <authorList>
            <person name="Liu Z."/>
            <person name="Liu S."/>
            <person name="Yao J."/>
            <person name="Bao L."/>
            <person name="Zhang J."/>
            <person name="Li Y."/>
            <person name="Jiang C."/>
            <person name="Sun L."/>
            <person name="Wang R."/>
            <person name="Zhang Y."/>
            <person name="Zhou T."/>
            <person name="Zeng Q."/>
            <person name="Fu Q."/>
            <person name="Gao S."/>
            <person name="Li N."/>
            <person name="Koren S."/>
            <person name="Jiang Y."/>
            <person name="Zimin A."/>
            <person name="Xu P."/>
            <person name="Phillippy A.M."/>
            <person name="Geng X."/>
            <person name="Song L."/>
            <person name="Sun F."/>
            <person name="Li C."/>
            <person name="Wang X."/>
            <person name="Chen A."/>
            <person name="Jin Y."/>
            <person name="Yuan Z."/>
            <person name="Yang Y."/>
            <person name="Tan S."/>
            <person name="Peatman E."/>
            <person name="Lu J."/>
            <person name="Qin Z."/>
            <person name="Dunham R."/>
            <person name="Li Z."/>
            <person name="Sonstegard T."/>
            <person name="Feng J."/>
            <person name="Danzmann R.G."/>
            <person name="Schroeder S."/>
            <person name="Scheffler B."/>
            <person name="Duke M.V."/>
            <person name="Ballard L."/>
            <person name="Kucuktas H."/>
            <person name="Kaltenboeck L."/>
            <person name="Liu H."/>
            <person name="Armbruster J."/>
            <person name="Xie Y."/>
            <person name="Kirby M.L."/>
            <person name="Tian Y."/>
            <person name="Flanagan M.E."/>
            <person name="Mu W."/>
            <person name="Waldbieser G.C."/>
        </authorList>
    </citation>
    <scope>NUCLEOTIDE SEQUENCE [LARGE SCALE GENOMIC DNA]</scope>
    <source>
        <strain evidence="7">SDA103</strain>
    </source>
</reference>
<protein>
    <submittedName>
        <fullName evidence="8">Cholesterol 25-hydroxylase-like protein</fullName>
    </submittedName>
</protein>
<feature type="transmembrane region" description="Helical" evidence="5">
    <location>
        <begin position="87"/>
        <end position="106"/>
    </location>
</feature>
<gene>
    <name evidence="8" type="primary">ch25hl3</name>
</gene>
<keyword evidence="7" id="KW-1185">Reference proteome</keyword>
<dbReference type="GO" id="GO:0008610">
    <property type="term" value="P:lipid biosynthetic process"/>
    <property type="evidence" value="ECO:0007669"/>
    <property type="project" value="InterPro"/>
</dbReference>
<accession>A0A2D0PQD5</accession>
<dbReference type="GO" id="GO:0016020">
    <property type="term" value="C:membrane"/>
    <property type="evidence" value="ECO:0007669"/>
    <property type="project" value="UniProtKB-SubCell"/>
</dbReference>
<dbReference type="GO" id="GO:0016491">
    <property type="term" value="F:oxidoreductase activity"/>
    <property type="evidence" value="ECO:0007669"/>
    <property type="project" value="InterPro"/>
</dbReference>
<dbReference type="RefSeq" id="XP_017307646.1">
    <property type="nucleotide sequence ID" value="XM_017452157.3"/>
</dbReference>
<evidence type="ECO:0000313" key="8">
    <source>
        <dbReference type="RefSeq" id="XP_017307646.1"/>
    </source>
</evidence>
<dbReference type="GeneID" id="108255855"/>